<evidence type="ECO:0000313" key="2">
    <source>
        <dbReference type="EMBL" id="NEK57740.1"/>
    </source>
</evidence>
<dbReference type="AlphaFoldDB" id="A0A7K3VZD1"/>
<dbReference type="GO" id="GO:0008483">
    <property type="term" value="F:transaminase activity"/>
    <property type="evidence" value="ECO:0007669"/>
    <property type="project" value="UniProtKB-KW"/>
</dbReference>
<dbReference type="InterPro" id="IPR015424">
    <property type="entry name" value="PyrdxlP-dep_Trfase"/>
</dbReference>
<dbReference type="Gene3D" id="3.40.640.10">
    <property type="entry name" value="Type I PLP-dependent aspartate aminotransferase-like (Major domain)"/>
    <property type="match status" value="1"/>
</dbReference>
<dbReference type="RefSeq" id="WP_163480920.1">
    <property type="nucleotide sequence ID" value="NZ_JAAGWF010000008.1"/>
</dbReference>
<accession>A0A7K3VZD1</accession>
<feature type="domain" description="Aminotransferase class V" evidence="1">
    <location>
        <begin position="19"/>
        <end position="347"/>
    </location>
</feature>
<evidence type="ECO:0000259" key="1">
    <source>
        <dbReference type="Pfam" id="PF00266"/>
    </source>
</evidence>
<proteinExistence type="predicted"/>
<dbReference type="Proteomes" id="UP000470246">
    <property type="component" value="Unassembled WGS sequence"/>
</dbReference>
<reference evidence="2 3" key="1">
    <citation type="submission" date="2020-02" db="EMBL/GenBank/DDBJ databases">
        <title>Geodermatophilus sabuli CPCC 205279 I12A-02694.</title>
        <authorList>
            <person name="Jiang Z."/>
        </authorList>
    </citation>
    <scope>NUCLEOTIDE SEQUENCE [LARGE SCALE GENOMIC DNA]</scope>
    <source>
        <strain evidence="2 3">I12A-02694</strain>
    </source>
</reference>
<dbReference type="PANTHER" id="PTHR43586">
    <property type="entry name" value="CYSTEINE DESULFURASE"/>
    <property type="match status" value="1"/>
</dbReference>
<organism evidence="2 3">
    <name type="scientific">Geodermatophilus sabuli</name>
    <dbReference type="NCBI Taxonomy" id="1564158"/>
    <lineage>
        <taxon>Bacteria</taxon>
        <taxon>Bacillati</taxon>
        <taxon>Actinomycetota</taxon>
        <taxon>Actinomycetes</taxon>
        <taxon>Geodermatophilales</taxon>
        <taxon>Geodermatophilaceae</taxon>
        <taxon>Geodermatophilus</taxon>
    </lineage>
</organism>
<dbReference type="InterPro" id="IPR015422">
    <property type="entry name" value="PyrdxlP-dep_Trfase_small"/>
</dbReference>
<comment type="caution">
    <text evidence="2">The sequence shown here is derived from an EMBL/GenBank/DDBJ whole genome shotgun (WGS) entry which is preliminary data.</text>
</comment>
<gene>
    <name evidence="2" type="ORF">GCU56_07630</name>
</gene>
<protein>
    <submittedName>
        <fullName evidence="2">Aminotransferase class V-fold PLP-dependent enzyme</fullName>
    </submittedName>
</protein>
<dbReference type="Gene3D" id="3.90.1150.10">
    <property type="entry name" value="Aspartate Aminotransferase, domain 1"/>
    <property type="match status" value="1"/>
</dbReference>
<dbReference type="EMBL" id="JAAGWF010000008">
    <property type="protein sequence ID" value="NEK57740.1"/>
    <property type="molecule type" value="Genomic_DNA"/>
</dbReference>
<dbReference type="PANTHER" id="PTHR43586:SF15">
    <property type="entry name" value="BLR3095 PROTEIN"/>
    <property type="match status" value="1"/>
</dbReference>
<sequence length="358" mass="38259">MDEQLARARADFPYRDGRVYLQSAGVGLPVPGAVAAAGQYYVDVAGLGVDAQQLWHRPATRARERMARLLEVPVGDVGFFRNTSEVLNLAAHSVAWHAGDEVVVAADDYPGVVLPWGPAEAGGGRVVRVDPGQPHQREQRLLEALSPRTRVLAVSHVHPWTGTKLDLTRLGRACREVDCLLVVDGIQALGATPVDLSWVDVYGAGVFKWLLSGFGTSVGVFRERARELLTPAYRSYANPPPSTSFEYSAANLPGLYVLDASTAYLEELGWARVFAQVDSLAGEVADALSRLGIAPVTPAARAGIVTFDVEDSTAFVAALTARGVDVSDKVGQVIVSPHFYNTAEDVDRFAAAVGEVLG</sequence>
<dbReference type="InterPro" id="IPR000192">
    <property type="entry name" value="Aminotrans_V_dom"/>
</dbReference>
<dbReference type="InterPro" id="IPR015421">
    <property type="entry name" value="PyrdxlP-dep_Trfase_major"/>
</dbReference>
<dbReference type="SUPFAM" id="SSF53383">
    <property type="entry name" value="PLP-dependent transferases"/>
    <property type="match status" value="1"/>
</dbReference>
<dbReference type="Pfam" id="PF00266">
    <property type="entry name" value="Aminotran_5"/>
    <property type="match status" value="1"/>
</dbReference>
<keyword evidence="3" id="KW-1185">Reference proteome</keyword>
<keyword evidence="2" id="KW-0032">Aminotransferase</keyword>
<name>A0A7K3VZD1_9ACTN</name>
<keyword evidence="2" id="KW-0808">Transferase</keyword>
<evidence type="ECO:0000313" key="3">
    <source>
        <dbReference type="Proteomes" id="UP000470246"/>
    </source>
</evidence>